<dbReference type="InterPro" id="IPR021251">
    <property type="entry name" value="DUF2793"/>
</dbReference>
<dbReference type="EMBL" id="JACIEN010000004">
    <property type="protein sequence ID" value="MBB4018575.1"/>
    <property type="molecule type" value="Genomic_DNA"/>
</dbReference>
<dbReference type="Proteomes" id="UP000577362">
    <property type="component" value="Unassembled WGS sequence"/>
</dbReference>
<organism evidence="1 2">
    <name type="scientific">Chelatococcus caeni</name>
    <dbReference type="NCBI Taxonomy" id="1348468"/>
    <lineage>
        <taxon>Bacteria</taxon>
        <taxon>Pseudomonadati</taxon>
        <taxon>Pseudomonadota</taxon>
        <taxon>Alphaproteobacteria</taxon>
        <taxon>Hyphomicrobiales</taxon>
        <taxon>Chelatococcaceae</taxon>
        <taxon>Chelatococcus</taxon>
    </lineage>
</organism>
<gene>
    <name evidence="1" type="ORF">GGR16_003622</name>
</gene>
<reference evidence="1 2" key="1">
    <citation type="submission" date="2020-08" db="EMBL/GenBank/DDBJ databases">
        <title>Genomic Encyclopedia of Type Strains, Phase IV (KMG-IV): sequencing the most valuable type-strain genomes for metagenomic binning, comparative biology and taxonomic classification.</title>
        <authorList>
            <person name="Goeker M."/>
        </authorList>
    </citation>
    <scope>NUCLEOTIDE SEQUENCE [LARGE SCALE GENOMIC DNA]</scope>
    <source>
        <strain evidence="1 2">DSM 103737</strain>
    </source>
</reference>
<accession>A0A840BZ16</accession>
<dbReference type="RefSeq" id="WP_183317475.1">
    <property type="nucleotide sequence ID" value="NZ_JACIEN010000004.1"/>
</dbReference>
<protein>
    <recommendedName>
        <fullName evidence="3">DUF2793 domain-containing protein</fullName>
    </recommendedName>
</protein>
<evidence type="ECO:0000313" key="2">
    <source>
        <dbReference type="Proteomes" id="UP000577362"/>
    </source>
</evidence>
<keyword evidence="2" id="KW-1185">Reference proteome</keyword>
<dbReference type="AlphaFoldDB" id="A0A840BZ16"/>
<evidence type="ECO:0008006" key="3">
    <source>
        <dbReference type="Google" id="ProtNLM"/>
    </source>
</evidence>
<name>A0A840BZ16_9HYPH</name>
<evidence type="ECO:0000313" key="1">
    <source>
        <dbReference type="EMBL" id="MBB4018575.1"/>
    </source>
</evidence>
<dbReference type="Pfam" id="PF10983">
    <property type="entry name" value="DUF2793"/>
    <property type="match status" value="1"/>
</dbReference>
<comment type="caution">
    <text evidence="1">The sequence shown here is derived from an EMBL/GenBank/DDBJ whole genome shotgun (WGS) entry which is preliminary data.</text>
</comment>
<proteinExistence type="predicted"/>
<sequence length="484" mass="50840">MGTAVAIAPETTANLKLPYIAAGQAQKHVTHNEALRMLDALVQLAVADRDRSVPPADPAEGARHIVAAGATGAWAGRDHHVAAFMDGGWFTFPPAPGWTAYVAGEGRLCVWTGTQWEGVEGGAATELHDLVGLGIGTQADEVNAFAARLENAVWSAKYAGEGGSGALRMALNKEGPADTVSLIFKTDWSSRAEVGLAGSDNFEIKVSADGSLWMQALRIDPASGAVTLPQTRQECGLRNLLINARGLVNQRGYVSGTATAAAGRYTLDRWRVVAAGQALSWTEANGYRTFTAPAGGVEQVIEGLDVVAGTYVLSWTGTASASINGVAVAKGGTMSLAGGANVTVRFSGGTFALPQLERGAVPSAFEVRPFSQELIMCQRYYEKSYNLEVAPGTASQMGRRNQNTFQIAANHRADIPFRVIKRAAPTVTIYNPSTGAAGQVRAQPDADITIGGIYVPGGAGCMIDFVTTATTQAVYWHWAAEAEL</sequence>